<dbReference type="Pfam" id="PF03781">
    <property type="entry name" value="FGE-sulfatase"/>
    <property type="match status" value="1"/>
</dbReference>
<dbReference type="AlphaFoldDB" id="A0A953T2B9"/>
<name>A0A953T2B9_9BURK</name>
<dbReference type="PANTHER" id="PTHR23150:SF19">
    <property type="entry name" value="FORMYLGLYCINE-GENERATING ENZYME"/>
    <property type="match status" value="1"/>
</dbReference>
<keyword evidence="4" id="KW-1185">Reference proteome</keyword>
<organism evidence="3 4">
    <name type="scientific">Zwartia hollandica</name>
    <dbReference type="NCBI Taxonomy" id="324606"/>
    <lineage>
        <taxon>Bacteria</taxon>
        <taxon>Pseudomonadati</taxon>
        <taxon>Pseudomonadota</taxon>
        <taxon>Betaproteobacteria</taxon>
        <taxon>Burkholderiales</taxon>
        <taxon>Alcaligenaceae</taxon>
        <taxon>Zwartia</taxon>
    </lineage>
</organism>
<evidence type="ECO:0000256" key="1">
    <source>
        <dbReference type="SAM" id="SignalP"/>
    </source>
</evidence>
<dbReference type="SUPFAM" id="SSF56436">
    <property type="entry name" value="C-type lectin-like"/>
    <property type="match status" value="1"/>
</dbReference>
<dbReference type="InterPro" id="IPR016187">
    <property type="entry name" value="CTDL_fold"/>
</dbReference>
<dbReference type="InterPro" id="IPR042095">
    <property type="entry name" value="SUMF_sf"/>
</dbReference>
<accession>A0A953T2B9</accession>
<evidence type="ECO:0000259" key="2">
    <source>
        <dbReference type="Pfam" id="PF03781"/>
    </source>
</evidence>
<feature type="domain" description="Sulfatase-modifying factor enzyme-like" evidence="2">
    <location>
        <begin position="35"/>
        <end position="328"/>
    </location>
</feature>
<feature type="signal peptide" evidence="1">
    <location>
        <begin position="1"/>
        <end position="19"/>
    </location>
</feature>
<protein>
    <submittedName>
        <fullName evidence="3">Formylglycine-generating enzyme family protein</fullName>
    </submittedName>
</protein>
<evidence type="ECO:0000313" key="3">
    <source>
        <dbReference type="EMBL" id="MBZ1351288.1"/>
    </source>
</evidence>
<gene>
    <name evidence="3" type="ORF">KZZ10_11585</name>
</gene>
<dbReference type="Proteomes" id="UP000739565">
    <property type="component" value="Unassembled WGS sequence"/>
</dbReference>
<feature type="chain" id="PRO_5037164491" evidence="1">
    <location>
        <begin position="20"/>
        <end position="331"/>
    </location>
</feature>
<dbReference type="InterPro" id="IPR051043">
    <property type="entry name" value="Sulfatase_Mod_Factor_Kinase"/>
</dbReference>
<dbReference type="PROSITE" id="PS51257">
    <property type="entry name" value="PROKAR_LIPOPROTEIN"/>
    <property type="match status" value="1"/>
</dbReference>
<keyword evidence="1" id="KW-0732">Signal</keyword>
<comment type="caution">
    <text evidence="3">The sequence shown here is derived from an EMBL/GenBank/DDBJ whole genome shotgun (WGS) entry which is preliminary data.</text>
</comment>
<evidence type="ECO:0000313" key="4">
    <source>
        <dbReference type="Proteomes" id="UP000739565"/>
    </source>
</evidence>
<reference evidence="3" key="1">
    <citation type="submission" date="2021-07" db="EMBL/GenBank/DDBJ databases">
        <title>New genus and species of the family Alcaligenaceae.</title>
        <authorList>
            <person name="Hahn M.W."/>
        </authorList>
    </citation>
    <scope>NUCLEOTIDE SEQUENCE</scope>
    <source>
        <strain evidence="3">LF4-65</strain>
    </source>
</reference>
<dbReference type="GO" id="GO:0120147">
    <property type="term" value="F:formylglycine-generating oxidase activity"/>
    <property type="evidence" value="ECO:0007669"/>
    <property type="project" value="TreeGrafter"/>
</dbReference>
<sequence length="331" mass="37265">MRALLIIVLLAGLAGCAQPQRPVPLTIIDNSIGMKFVRIPAGEFQMGSIETVDTLLADFPTYIRDHLAAPDDEQPVHRVRISKPFFLGQFEVTVDQFNTFVQQSGYTPESIADGTGAYGFNAHYDPSKTERQDAFEGRDTKYSWRNPGFVQSGDEPVVNVTWKDAVALADWLSRKEKAHYRLPTEAEWEYACQAGSTNRHMGGNKPAALAEYANIMDQDTTKNWPQYADRAAQYSDGFAYTSPVGSFKPNAFGLYDMLGNAWEWVSDWHAPDYYSRSPTEDPTGPQSGEVKVRRGASWHTLPIYARCAFRNWNTPETRYTLVGIRLVKEIE</sequence>
<dbReference type="InterPro" id="IPR005532">
    <property type="entry name" value="SUMF_dom"/>
</dbReference>
<proteinExistence type="predicted"/>
<dbReference type="EMBL" id="JAHXRI010000010">
    <property type="protein sequence ID" value="MBZ1351288.1"/>
    <property type="molecule type" value="Genomic_DNA"/>
</dbReference>
<dbReference type="Gene3D" id="3.90.1580.10">
    <property type="entry name" value="paralog of FGE (formylglycine-generating enzyme)"/>
    <property type="match status" value="1"/>
</dbReference>
<dbReference type="PANTHER" id="PTHR23150">
    <property type="entry name" value="SULFATASE MODIFYING FACTOR 1, 2"/>
    <property type="match status" value="1"/>
</dbReference>